<evidence type="ECO:0000313" key="2">
    <source>
        <dbReference type="Proteomes" id="UP001157125"/>
    </source>
</evidence>
<organism evidence="1 2">
    <name type="scientific">Demequina litorisediminis</name>
    <dbReference type="NCBI Taxonomy" id="1849022"/>
    <lineage>
        <taxon>Bacteria</taxon>
        <taxon>Bacillati</taxon>
        <taxon>Actinomycetota</taxon>
        <taxon>Actinomycetes</taxon>
        <taxon>Micrococcales</taxon>
        <taxon>Demequinaceae</taxon>
        <taxon>Demequina</taxon>
    </lineage>
</organism>
<name>A0ABQ6IGU8_9MICO</name>
<dbReference type="Proteomes" id="UP001157125">
    <property type="component" value="Unassembled WGS sequence"/>
</dbReference>
<accession>A0ABQ6IGU8</accession>
<dbReference type="RefSeq" id="WP_284328680.1">
    <property type="nucleotide sequence ID" value="NZ_BSUN01000001.1"/>
</dbReference>
<reference evidence="2" key="1">
    <citation type="journal article" date="2019" name="Int. J. Syst. Evol. Microbiol.">
        <title>The Global Catalogue of Microorganisms (GCM) 10K type strain sequencing project: providing services to taxonomists for standard genome sequencing and annotation.</title>
        <authorList>
            <consortium name="The Broad Institute Genomics Platform"/>
            <consortium name="The Broad Institute Genome Sequencing Center for Infectious Disease"/>
            <person name="Wu L."/>
            <person name="Ma J."/>
        </authorList>
    </citation>
    <scope>NUCLEOTIDE SEQUENCE [LARGE SCALE GENOMIC DNA]</scope>
    <source>
        <strain evidence="2">NBRC 112299</strain>
    </source>
</reference>
<keyword evidence="2" id="KW-1185">Reference proteome</keyword>
<sequence length="99" mass="10295">MSLDFVELDQVADGTEVGRLAALADRIDGLVSSDDVDELAADLPVGGAAAILVFEHTWVKPLRDAVAAAGGELAESIRVPGPVVSEVLAEIEALENEEN</sequence>
<dbReference type="Pfam" id="PF19850">
    <property type="entry name" value="DUF6325"/>
    <property type="match status" value="1"/>
</dbReference>
<evidence type="ECO:0000313" key="1">
    <source>
        <dbReference type="EMBL" id="GMA36651.1"/>
    </source>
</evidence>
<protein>
    <recommendedName>
        <fullName evidence="3">DUF1269 domain-containing protein</fullName>
    </recommendedName>
</protein>
<gene>
    <name evidence="1" type="ORF">GCM10025876_28550</name>
</gene>
<evidence type="ECO:0008006" key="3">
    <source>
        <dbReference type="Google" id="ProtNLM"/>
    </source>
</evidence>
<proteinExistence type="predicted"/>
<dbReference type="InterPro" id="IPR046288">
    <property type="entry name" value="DUF6325"/>
</dbReference>
<dbReference type="EMBL" id="BSUN01000001">
    <property type="protein sequence ID" value="GMA36651.1"/>
    <property type="molecule type" value="Genomic_DNA"/>
</dbReference>
<comment type="caution">
    <text evidence="1">The sequence shown here is derived from an EMBL/GenBank/DDBJ whole genome shotgun (WGS) entry which is preliminary data.</text>
</comment>